<accession>A0A8S1NZT0</accession>
<evidence type="ECO:0000256" key="5">
    <source>
        <dbReference type="ARBA" id="ARBA00022777"/>
    </source>
</evidence>
<keyword evidence="2" id="KW-0723">Serine/threonine-protein kinase</keyword>
<evidence type="ECO:0000259" key="10">
    <source>
        <dbReference type="PROSITE" id="PS50011"/>
    </source>
</evidence>
<organism evidence="11 12">
    <name type="scientific">Paramecium primaurelia</name>
    <dbReference type="NCBI Taxonomy" id="5886"/>
    <lineage>
        <taxon>Eukaryota</taxon>
        <taxon>Sar</taxon>
        <taxon>Alveolata</taxon>
        <taxon>Ciliophora</taxon>
        <taxon>Intramacronucleata</taxon>
        <taxon>Oligohymenophorea</taxon>
        <taxon>Peniculida</taxon>
        <taxon>Parameciidae</taxon>
        <taxon>Paramecium</taxon>
    </lineage>
</organism>
<dbReference type="Pfam" id="PF00069">
    <property type="entry name" value="Pkinase"/>
    <property type="match status" value="1"/>
</dbReference>
<dbReference type="PROSITE" id="PS50011">
    <property type="entry name" value="PROTEIN_KINASE_DOM"/>
    <property type="match status" value="1"/>
</dbReference>
<evidence type="ECO:0000313" key="12">
    <source>
        <dbReference type="Proteomes" id="UP000688137"/>
    </source>
</evidence>
<dbReference type="Proteomes" id="UP000688137">
    <property type="component" value="Unassembled WGS sequence"/>
</dbReference>
<evidence type="ECO:0000256" key="9">
    <source>
        <dbReference type="SAM" id="MobiDB-lite"/>
    </source>
</evidence>
<keyword evidence="4" id="KW-0547">Nucleotide-binding</keyword>
<evidence type="ECO:0000256" key="3">
    <source>
        <dbReference type="ARBA" id="ARBA00022679"/>
    </source>
</evidence>
<evidence type="ECO:0000256" key="8">
    <source>
        <dbReference type="ARBA" id="ARBA00048679"/>
    </source>
</evidence>
<dbReference type="EMBL" id="CAJJDM010000106">
    <property type="protein sequence ID" value="CAD8097249.1"/>
    <property type="molecule type" value="Genomic_DNA"/>
</dbReference>
<sequence length="571" mass="67144">MGSGQSNQNNFKHQNQQNNNDYIQEQQSIINSSVALRSQVLKKRMISQEDDDDDDEDEMEEEQDSNEDSENEEQQFESKNKEEYVLGDRLVENKSMYSGYLQDRIQLLAIKKILLNKKENFKIIKYNLQQLANLRHQNIESIISWNFENSSNKKTYYLNVFFNFESNGSLQSILQKYCKFSQELILSIFQSILKALDYLHSQNKLHRNLKTSNILVNHEGTILISDILIQSQYSLSNYSAPETFEYADYSEASDIWSAGCIVYELLTKKQPWQINDKILSIQEIKKKFNQNQLFLNENEVVYKNFLNVLQQIFSLNPQERPSANQLLKNQIFLENSQSKFKQIAKQTSQKEMQKKPQQKIMSLIQNFEDNNNQKFCPKPFQFIKMIKKDDDEISFNINLCIFCIQQNTLKEFTVSQNSNQFSITKNNFQSLCSKQFKFSTNLIQQQLFQNKQSSRVQEGQNLLQIVSQMKTAINFQGSNLESQNSVSEKCFDLKSVQTNQQILQTRQDIKLENKQIKESQQIQDIQDIKQINEQIEKEDLKNTQTETLIHQQKNSLDNEQIFFDGDFVFIL</sequence>
<keyword evidence="5" id="KW-0418">Kinase</keyword>
<comment type="catalytic activity">
    <reaction evidence="7">
        <text>L-threonyl-[protein] + ATP = O-phospho-L-threonyl-[protein] + ADP + H(+)</text>
        <dbReference type="Rhea" id="RHEA:46608"/>
        <dbReference type="Rhea" id="RHEA-COMP:11060"/>
        <dbReference type="Rhea" id="RHEA-COMP:11605"/>
        <dbReference type="ChEBI" id="CHEBI:15378"/>
        <dbReference type="ChEBI" id="CHEBI:30013"/>
        <dbReference type="ChEBI" id="CHEBI:30616"/>
        <dbReference type="ChEBI" id="CHEBI:61977"/>
        <dbReference type="ChEBI" id="CHEBI:456216"/>
        <dbReference type="EC" id="2.7.11.1"/>
    </reaction>
</comment>
<comment type="catalytic activity">
    <reaction evidence="8">
        <text>L-seryl-[protein] + ATP = O-phospho-L-seryl-[protein] + ADP + H(+)</text>
        <dbReference type="Rhea" id="RHEA:17989"/>
        <dbReference type="Rhea" id="RHEA-COMP:9863"/>
        <dbReference type="Rhea" id="RHEA-COMP:11604"/>
        <dbReference type="ChEBI" id="CHEBI:15378"/>
        <dbReference type="ChEBI" id="CHEBI:29999"/>
        <dbReference type="ChEBI" id="CHEBI:30616"/>
        <dbReference type="ChEBI" id="CHEBI:83421"/>
        <dbReference type="ChEBI" id="CHEBI:456216"/>
        <dbReference type="EC" id="2.7.11.1"/>
    </reaction>
</comment>
<proteinExistence type="predicted"/>
<keyword evidence="12" id="KW-1185">Reference proteome</keyword>
<dbReference type="GO" id="GO:0005524">
    <property type="term" value="F:ATP binding"/>
    <property type="evidence" value="ECO:0007669"/>
    <property type="project" value="UniProtKB-KW"/>
</dbReference>
<comment type="caution">
    <text evidence="11">The sequence shown here is derived from an EMBL/GenBank/DDBJ whole genome shotgun (WGS) entry which is preliminary data.</text>
</comment>
<dbReference type="OMA" id="ENKSMYS"/>
<dbReference type="SMART" id="SM00220">
    <property type="entry name" value="S_TKc"/>
    <property type="match status" value="1"/>
</dbReference>
<feature type="compositionally biased region" description="Acidic residues" evidence="9">
    <location>
        <begin position="48"/>
        <end position="75"/>
    </location>
</feature>
<evidence type="ECO:0000256" key="1">
    <source>
        <dbReference type="ARBA" id="ARBA00012513"/>
    </source>
</evidence>
<feature type="region of interest" description="Disordered" evidence="9">
    <location>
        <begin position="42"/>
        <end position="79"/>
    </location>
</feature>
<dbReference type="EC" id="2.7.11.1" evidence="1"/>
<reference evidence="11" key="1">
    <citation type="submission" date="2021-01" db="EMBL/GenBank/DDBJ databases">
        <authorList>
            <consortium name="Genoscope - CEA"/>
            <person name="William W."/>
        </authorList>
    </citation>
    <scope>NUCLEOTIDE SEQUENCE</scope>
</reference>
<dbReference type="InterPro" id="IPR050660">
    <property type="entry name" value="NEK_Ser/Thr_kinase"/>
</dbReference>
<feature type="region of interest" description="Disordered" evidence="9">
    <location>
        <begin position="1"/>
        <end position="26"/>
    </location>
</feature>
<evidence type="ECO:0000256" key="6">
    <source>
        <dbReference type="ARBA" id="ARBA00022840"/>
    </source>
</evidence>
<evidence type="ECO:0000256" key="4">
    <source>
        <dbReference type="ARBA" id="ARBA00022741"/>
    </source>
</evidence>
<dbReference type="PANTHER" id="PTHR43671:SF98">
    <property type="entry name" value="SERINE_THREONINE-PROTEIN KINASE NEK11"/>
    <property type="match status" value="1"/>
</dbReference>
<feature type="compositionally biased region" description="Low complexity" evidence="9">
    <location>
        <begin position="1"/>
        <end position="20"/>
    </location>
</feature>
<protein>
    <recommendedName>
        <fullName evidence="1">non-specific serine/threonine protein kinase</fullName>
        <ecNumber evidence="1">2.7.11.1</ecNumber>
    </recommendedName>
</protein>
<dbReference type="AlphaFoldDB" id="A0A8S1NZT0"/>
<feature type="domain" description="Protein kinase" evidence="10">
    <location>
        <begin position="84"/>
        <end position="333"/>
    </location>
</feature>
<keyword evidence="3" id="KW-0808">Transferase</keyword>
<dbReference type="InterPro" id="IPR000719">
    <property type="entry name" value="Prot_kinase_dom"/>
</dbReference>
<evidence type="ECO:0000313" key="11">
    <source>
        <dbReference type="EMBL" id="CAD8097249.1"/>
    </source>
</evidence>
<name>A0A8S1NZT0_PARPR</name>
<gene>
    <name evidence="11" type="ORF">PPRIM_AZ9-3.1.T1030137</name>
</gene>
<evidence type="ECO:0000256" key="7">
    <source>
        <dbReference type="ARBA" id="ARBA00047899"/>
    </source>
</evidence>
<dbReference type="PANTHER" id="PTHR43671">
    <property type="entry name" value="SERINE/THREONINE-PROTEIN KINASE NEK"/>
    <property type="match status" value="1"/>
</dbReference>
<dbReference type="GO" id="GO:0004674">
    <property type="term" value="F:protein serine/threonine kinase activity"/>
    <property type="evidence" value="ECO:0007669"/>
    <property type="project" value="UniProtKB-KW"/>
</dbReference>
<evidence type="ECO:0000256" key="2">
    <source>
        <dbReference type="ARBA" id="ARBA00022527"/>
    </source>
</evidence>
<keyword evidence="6" id="KW-0067">ATP-binding</keyword>